<evidence type="ECO:0000256" key="1">
    <source>
        <dbReference type="SAM" id="MobiDB-lite"/>
    </source>
</evidence>
<organism evidence="2 3">
    <name type="scientific">Didymodactylos carnosus</name>
    <dbReference type="NCBI Taxonomy" id="1234261"/>
    <lineage>
        <taxon>Eukaryota</taxon>
        <taxon>Metazoa</taxon>
        <taxon>Spiralia</taxon>
        <taxon>Gnathifera</taxon>
        <taxon>Rotifera</taxon>
        <taxon>Eurotatoria</taxon>
        <taxon>Bdelloidea</taxon>
        <taxon>Philodinida</taxon>
        <taxon>Philodinidae</taxon>
        <taxon>Didymodactylos</taxon>
    </lineage>
</organism>
<evidence type="ECO:0000313" key="3">
    <source>
        <dbReference type="Proteomes" id="UP000681722"/>
    </source>
</evidence>
<reference evidence="2" key="1">
    <citation type="submission" date="2021-02" db="EMBL/GenBank/DDBJ databases">
        <authorList>
            <person name="Nowell W R."/>
        </authorList>
    </citation>
    <scope>NUCLEOTIDE SEQUENCE</scope>
</reference>
<name>A0A8S2Z2Q0_9BILA</name>
<comment type="caution">
    <text evidence="2">The sequence shown here is derived from an EMBL/GenBank/DDBJ whole genome shotgun (WGS) entry which is preliminary data.</text>
</comment>
<feature type="region of interest" description="Disordered" evidence="1">
    <location>
        <begin position="79"/>
        <end position="103"/>
    </location>
</feature>
<sequence length="103" mass="11608">MYAFSDLIAGVDSGNRLKNSGIESDDGIKQYEENVEDDETDDGDTLLDDNFSREESDVEEEEDFEHDFSVNSVERELQKNLSTNFTPAATKRSNTFMSSQTPP</sequence>
<evidence type="ECO:0000313" key="2">
    <source>
        <dbReference type="EMBL" id="CAF4585754.1"/>
    </source>
</evidence>
<feature type="compositionally biased region" description="Acidic residues" evidence="1">
    <location>
        <begin position="56"/>
        <end position="65"/>
    </location>
</feature>
<dbReference type="EMBL" id="CAJOBC010123730">
    <property type="protein sequence ID" value="CAF4585754.1"/>
    <property type="molecule type" value="Genomic_DNA"/>
</dbReference>
<feature type="region of interest" description="Disordered" evidence="1">
    <location>
        <begin position="12"/>
        <end position="67"/>
    </location>
</feature>
<feature type="compositionally biased region" description="Acidic residues" evidence="1">
    <location>
        <begin position="33"/>
        <end position="47"/>
    </location>
</feature>
<proteinExistence type="predicted"/>
<gene>
    <name evidence="2" type="ORF">SRO942_LOCUS48308</name>
</gene>
<accession>A0A8S2Z2Q0</accession>
<protein>
    <submittedName>
        <fullName evidence="2">Uncharacterized protein</fullName>
    </submittedName>
</protein>
<dbReference type="AlphaFoldDB" id="A0A8S2Z2Q0"/>
<feature type="non-terminal residue" evidence="2">
    <location>
        <position position="103"/>
    </location>
</feature>
<dbReference type="Proteomes" id="UP000681722">
    <property type="component" value="Unassembled WGS sequence"/>
</dbReference>